<evidence type="ECO:0008006" key="3">
    <source>
        <dbReference type="Google" id="ProtNLM"/>
    </source>
</evidence>
<dbReference type="AlphaFoldDB" id="A0A1Z4GJY9"/>
<sequence>MQILIQPRREKYQTPTNNNSPRCKSLLPHIFMAGIFFSSFSPLIPTSAVGQINSKLANSSLGQQLLQEVSQCAEAKISHQQPIDQTESEAIATKCALQILTLGSNEEFRPDAFDRVAAFMEAVGVKLPQSTSQGQANVKLNFNGESSIFRIPVRIGRQTQTFILDTGSGQTIINTQIAQQLGLKSKPVPNGLLEYKPVIGNNFKNLDVKVHTLPVLGVNSATVSGIQGLELPTYALPKDISGVLGLDFLSKFDVVLNPKKQQLQLLPPSDFVADAIPLKGSFGILTAQVYINGQGPFTFVVDTGAYTIAVSKSVAQKLDIDDRNAQTSEIFGFGGRETVKKIKLTKLQIQQHQVTEIDAVIVEQSNILKLPGVEGIIGQNFLNKYQQHWRFSKPNALGVVESGSLVLTP</sequence>
<dbReference type="Proteomes" id="UP000218287">
    <property type="component" value="Chromosome"/>
</dbReference>
<dbReference type="OrthoDB" id="947490at2"/>
<dbReference type="SUPFAM" id="SSF50630">
    <property type="entry name" value="Acid proteases"/>
    <property type="match status" value="2"/>
</dbReference>
<dbReference type="InterPro" id="IPR034122">
    <property type="entry name" value="Retropepsin-like_bacterial"/>
</dbReference>
<protein>
    <recommendedName>
        <fullName evidence="3">Peptidase A2 domain-containing protein</fullName>
    </recommendedName>
</protein>
<dbReference type="InterPro" id="IPR021109">
    <property type="entry name" value="Peptidase_aspartic_dom_sf"/>
</dbReference>
<reference evidence="1 2" key="1">
    <citation type="submission" date="2017-06" db="EMBL/GenBank/DDBJ databases">
        <title>Genome sequencing of cyanobaciteial culture collection at National Institute for Environmental Studies (NIES).</title>
        <authorList>
            <person name="Hirose Y."/>
            <person name="Shimura Y."/>
            <person name="Fujisawa T."/>
            <person name="Nakamura Y."/>
            <person name="Kawachi M."/>
        </authorList>
    </citation>
    <scope>NUCLEOTIDE SEQUENCE [LARGE SCALE GENOMIC DNA]</scope>
    <source>
        <strain evidence="1 2">NIES-21</strain>
    </source>
</reference>
<organism evidence="1 2">
    <name type="scientific">Anabaenopsis circularis NIES-21</name>
    <dbReference type="NCBI Taxonomy" id="1085406"/>
    <lineage>
        <taxon>Bacteria</taxon>
        <taxon>Bacillati</taxon>
        <taxon>Cyanobacteriota</taxon>
        <taxon>Cyanophyceae</taxon>
        <taxon>Nostocales</taxon>
        <taxon>Nodulariaceae</taxon>
        <taxon>Anabaenopsis</taxon>
    </lineage>
</organism>
<accession>A0A1Z4GJY9</accession>
<evidence type="ECO:0000313" key="1">
    <source>
        <dbReference type="EMBL" id="BAY17817.1"/>
    </source>
</evidence>
<gene>
    <name evidence="1" type="ORF">NIES21_36590</name>
</gene>
<evidence type="ECO:0000313" key="2">
    <source>
        <dbReference type="Proteomes" id="UP000218287"/>
    </source>
</evidence>
<dbReference type="Pfam" id="PF13975">
    <property type="entry name" value="gag-asp_proteas"/>
    <property type="match status" value="2"/>
</dbReference>
<proteinExistence type="predicted"/>
<dbReference type="Gene3D" id="2.40.70.10">
    <property type="entry name" value="Acid Proteases"/>
    <property type="match status" value="2"/>
</dbReference>
<name>A0A1Z4GJY9_9CYAN</name>
<dbReference type="CDD" id="cd05483">
    <property type="entry name" value="retropepsin_like_bacteria"/>
    <property type="match status" value="2"/>
</dbReference>
<keyword evidence="2" id="KW-1185">Reference proteome</keyword>
<dbReference type="EMBL" id="AP018174">
    <property type="protein sequence ID" value="BAY17817.1"/>
    <property type="molecule type" value="Genomic_DNA"/>
</dbReference>